<dbReference type="InterPro" id="IPR050275">
    <property type="entry name" value="PGM_Phosphatase"/>
</dbReference>
<dbReference type="CDD" id="cd07067">
    <property type="entry name" value="HP_PGM_like"/>
    <property type="match status" value="1"/>
</dbReference>
<evidence type="ECO:0000313" key="2">
    <source>
        <dbReference type="Proteomes" id="UP000036061"/>
    </source>
</evidence>
<sequence>MKTFIYMVRHGESLKTEGDERTRGLTEKGRSDAHIITHILKDEGIDAFISSPYKRAMATIEEFAQSVGKEIVVFEELRELVFIENDQIMSDNELYPLVKKMFSEPDFSLPGGESIRICQNRVVRTMQKILEQYRGQKVVIGTHGAVMTLMMGYFDPQYDLEFLLETSKPDIYKMEFQDEVLIETKRLWGTDLL</sequence>
<proteinExistence type="predicted"/>
<dbReference type="Gene3D" id="3.40.50.1240">
    <property type="entry name" value="Phosphoglycerate mutase-like"/>
    <property type="match status" value="1"/>
</dbReference>
<name>A0A2Z4MPC1_BREBE</name>
<dbReference type="InterPro" id="IPR013078">
    <property type="entry name" value="His_Pase_superF_clade-1"/>
</dbReference>
<dbReference type="RefSeq" id="WP_048034848.1">
    <property type="nucleotide sequence ID" value="NZ_CP030117.1"/>
</dbReference>
<dbReference type="InterPro" id="IPR029033">
    <property type="entry name" value="His_PPase_superfam"/>
</dbReference>
<dbReference type="AlphaFoldDB" id="A0A2Z4MPC1"/>
<dbReference type="EMBL" id="CP030117">
    <property type="protein sequence ID" value="AWX58374.1"/>
    <property type="molecule type" value="Genomic_DNA"/>
</dbReference>
<dbReference type="GO" id="GO:0005737">
    <property type="term" value="C:cytoplasm"/>
    <property type="evidence" value="ECO:0007669"/>
    <property type="project" value="TreeGrafter"/>
</dbReference>
<organism evidence="1 2">
    <name type="scientific">Brevibacillus brevis</name>
    <name type="common">Bacillus brevis</name>
    <dbReference type="NCBI Taxonomy" id="1393"/>
    <lineage>
        <taxon>Bacteria</taxon>
        <taxon>Bacillati</taxon>
        <taxon>Bacillota</taxon>
        <taxon>Bacilli</taxon>
        <taxon>Bacillales</taxon>
        <taxon>Paenibacillaceae</taxon>
        <taxon>Brevibacillus</taxon>
    </lineage>
</organism>
<dbReference type="SUPFAM" id="SSF53254">
    <property type="entry name" value="Phosphoglycerate mutase-like"/>
    <property type="match status" value="1"/>
</dbReference>
<gene>
    <name evidence="1" type="ORF">AB432_026515</name>
</gene>
<accession>A0A2Z4MPC1</accession>
<protein>
    <submittedName>
        <fullName evidence="1">Histidine phosphatase family protein</fullName>
    </submittedName>
</protein>
<dbReference type="PANTHER" id="PTHR48100:SF59">
    <property type="entry name" value="ADENOSYLCOBALAMIN_ALPHA-RIBAZOLE PHOSPHATASE"/>
    <property type="match status" value="1"/>
</dbReference>
<dbReference type="Pfam" id="PF00300">
    <property type="entry name" value="His_Phos_1"/>
    <property type="match status" value="1"/>
</dbReference>
<evidence type="ECO:0000313" key="1">
    <source>
        <dbReference type="EMBL" id="AWX58374.1"/>
    </source>
</evidence>
<dbReference type="SMART" id="SM00855">
    <property type="entry name" value="PGAM"/>
    <property type="match status" value="1"/>
</dbReference>
<dbReference type="Proteomes" id="UP000036061">
    <property type="component" value="Chromosome"/>
</dbReference>
<dbReference type="PANTHER" id="PTHR48100">
    <property type="entry name" value="BROAD-SPECIFICITY PHOSPHATASE YOR283W-RELATED"/>
    <property type="match status" value="1"/>
</dbReference>
<reference evidence="1 2" key="1">
    <citation type="journal article" date="2015" name="Genome Announc.">
        <title>Draft Genome Sequence of Brevibacillus brevis DZQ7, a Plant Growth-Promoting Rhizobacterium with Broad-Spectrum Antimicrobial Activity.</title>
        <authorList>
            <person name="Hou Q."/>
            <person name="Wang C."/>
            <person name="Hou X."/>
            <person name="Xia Z."/>
            <person name="Ye J."/>
            <person name="Liu K."/>
            <person name="Liu H."/>
            <person name="Wang J."/>
            <person name="Guo H."/>
            <person name="Yu X."/>
            <person name="Yang Y."/>
            <person name="Du B."/>
            <person name="Ding Y."/>
        </authorList>
    </citation>
    <scope>NUCLEOTIDE SEQUENCE [LARGE SCALE GENOMIC DNA]</scope>
    <source>
        <strain evidence="1 2">DZQ7</strain>
    </source>
</reference>
<dbReference type="GO" id="GO:0016791">
    <property type="term" value="F:phosphatase activity"/>
    <property type="evidence" value="ECO:0007669"/>
    <property type="project" value="TreeGrafter"/>
</dbReference>